<accession>A0ABV1M071</accession>
<keyword evidence="2" id="KW-0479">Metal-binding</keyword>
<proteinExistence type="inferred from homology"/>
<evidence type="ECO:0000313" key="7">
    <source>
        <dbReference type="Proteomes" id="UP001433638"/>
    </source>
</evidence>
<gene>
    <name evidence="6" type="ORF">ABNW52_03150</name>
</gene>
<sequence>MRTLTSLLGNSQKLDGGAMFGNAPRAMWEHWLPPDEQHRVPLACRCLLVREADGRRILLETGIGVFFEPKLRSRYGVQEEHHVLLEQLAAQGLSDADIDVVVLSHLHFDHVGGLLAPWDGGPARLLFPNAQYVVGREAWQRALQPHPRDKASFIPELISLLERSGRLVVVEGELPPACLPADWRFTVSHGHTPGMLLAEIPMPAGAVLFAADMIPGAPWVHVPITMGYDRNPELLIDEKRALLQRLAAEGGRLFFTHDPVVACAAVHWDSERRRFVTAGAQAGLCGAAH</sequence>
<keyword evidence="4" id="KW-0862">Zinc</keyword>
<dbReference type="SUPFAM" id="SSF56281">
    <property type="entry name" value="Metallo-hydrolase/oxidoreductase"/>
    <property type="match status" value="1"/>
</dbReference>
<dbReference type="RefSeq" id="WP_349583903.1">
    <property type="nucleotide sequence ID" value="NZ_JBEFLD010000002.1"/>
</dbReference>
<dbReference type="CDD" id="cd16281">
    <property type="entry name" value="metallo-hydrolase-like_MBL-fold"/>
    <property type="match status" value="1"/>
</dbReference>
<dbReference type="InterPro" id="IPR036866">
    <property type="entry name" value="RibonucZ/Hydroxyglut_hydro"/>
</dbReference>
<comment type="similarity">
    <text evidence="1">Belongs to the metallo-beta-lactamase superfamily.</text>
</comment>
<evidence type="ECO:0000259" key="5">
    <source>
        <dbReference type="SMART" id="SM00849"/>
    </source>
</evidence>
<name>A0ABV1M071_9NEIS</name>
<dbReference type="Pfam" id="PF00753">
    <property type="entry name" value="Lactamase_B"/>
    <property type="match status" value="1"/>
</dbReference>
<reference evidence="6" key="1">
    <citation type="submission" date="2024-06" db="EMBL/GenBank/DDBJ databases">
        <title>Genome sequence of Vogesella sp. MAHUQ-64.</title>
        <authorList>
            <person name="Huq M.A."/>
        </authorList>
    </citation>
    <scope>NUCLEOTIDE SEQUENCE</scope>
    <source>
        <strain evidence="6">MAHUQ-64</strain>
    </source>
</reference>
<dbReference type="SMART" id="SM00849">
    <property type="entry name" value="Lactamase_B"/>
    <property type="match status" value="1"/>
</dbReference>
<dbReference type="PANTHER" id="PTHR42978:SF6">
    <property type="entry name" value="QUORUM-QUENCHING LACTONASE YTNP-RELATED"/>
    <property type="match status" value="1"/>
</dbReference>
<feature type="domain" description="Metallo-beta-lactamase" evidence="5">
    <location>
        <begin position="43"/>
        <end position="257"/>
    </location>
</feature>
<evidence type="ECO:0000256" key="2">
    <source>
        <dbReference type="ARBA" id="ARBA00022723"/>
    </source>
</evidence>
<keyword evidence="7" id="KW-1185">Reference proteome</keyword>
<dbReference type="Proteomes" id="UP001433638">
    <property type="component" value="Unassembled WGS sequence"/>
</dbReference>
<evidence type="ECO:0000256" key="3">
    <source>
        <dbReference type="ARBA" id="ARBA00022801"/>
    </source>
</evidence>
<dbReference type="InterPro" id="IPR001279">
    <property type="entry name" value="Metallo-B-lactamas"/>
</dbReference>
<dbReference type="InterPro" id="IPR051013">
    <property type="entry name" value="MBL_superfamily_lactonases"/>
</dbReference>
<dbReference type="PANTHER" id="PTHR42978">
    <property type="entry name" value="QUORUM-QUENCHING LACTONASE YTNP-RELATED-RELATED"/>
    <property type="match status" value="1"/>
</dbReference>
<protein>
    <submittedName>
        <fullName evidence="6">MBL fold metallo-hydrolase</fullName>
    </submittedName>
</protein>
<dbReference type="EMBL" id="JBEFLD010000002">
    <property type="protein sequence ID" value="MEQ6289606.1"/>
    <property type="molecule type" value="Genomic_DNA"/>
</dbReference>
<evidence type="ECO:0000256" key="4">
    <source>
        <dbReference type="ARBA" id="ARBA00022833"/>
    </source>
</evidence>
<evidence type="ECO:0000256" key="1">
    <source>
        <dbReference type="ARBA" id="ARBA00007749"/>
    </source>
</evidence>
<comment type="caution">
    <text evidence="6">The sequence shown here is derived from an EMBL/GenBank/DDBJ whole genome shotgun (WGS) entry which is preliminary data.</text>
</comment>
<evidence type="ECO:0000313" key="6">
    <source>
        <dbReference type="EMBL" id="MEQ6289606.1"/>
    </source>
</evidence>
<keyword evidence="3" id="KW-0378">Hydrolase</keyword>
<organism evidence="6 7">
    <name type="scientific">Vogesella oryzagri</name>
    <dbReference type="NCBI Taxonomy" id="3160864"/>
    <lineage>
        <taxon>Bacteria</taxon>
        <taxon>Pseudomonadati</taxon>
        <taxon>Pseudomonadota</taxon>
        <taxon>Betaproteobacteria</taxon>
        <taxon>Neisseriales</taxon>
        <taxon>Chromobacteriaceae</taxon>
        <taxon>Vogesella</taxon>
    </lineage>
</organism>
<dbReference type="Gene3D" id="3.60.15.10">
    <property type="entry name" value="Ribonuclease Z/Hydroxyacylglutathione hydrolase-like"/>
    <property type="match status" value="1"/>
</dbReference>